<dbReference type="Proteomes" id="UP000002009">
    <property type="component" value="Chromosome 1"/>
</dbReference>
<sequence length="615" mass="67785">MGGLKLTFRLGNRKNVQGEEESNDGFGRCGPNNKERAHCGSSRPETQVAKLRSSPVEQKAKDYHTTSTMASMKKIPEAFVMKGVPKALSAATQAERRNLPLKSGREVKITRETPLSFVAGFQTKVSQDPNSKKDSTRHASRSSQQTSAAQKYIAAKDGGTTSGKRRRDADAASTLKEKVSNLGEEVDEKVLSDDRIFARVLRTIPSASPPEKSTLNDLIKELQLGDENNIFSTEGTAPEVKTSFQLDFLTLSANVSAGKYIDWDGFIYDMERIFHNALMHIPAASTHNKVVARMSLRSKMLIEQARMSAGILGSKHIQVKREGDGVSDIGGKGAIKMRTFASRVTDTFLEEEQEDRTFAHGMTRQEVGGNRVEGSTKRRKFPHFKRCTFSEARCPKQISVILPVSERYASSILASTKLVHPTNFYFQAQLLPESYREQMKRWCLSTRKHTNQVTAGVLEETVGYISESVPDIVPPIPPKLPTCSRLKNLAVHGRESRMIPTGNPSVASIDAKATAAENNDTSVPHFATIVETTSQVTALRHAAVIAGRKAQVMANKAVTILSKDNDNQIHEARVNPLVTILSKLSLTFTSRAGGLEDIVRAIHANLTQQMLRMKK</sequence>
<dbReference type="GeneID" id="8250125"/>
<dbReference type="OMA" id="VMKGVPK"/>
<evidence type="ECO:0000313" key="3">
    <source>
        <dbReference type="EMBL" id="ACO68851.1"/>
    </source>
</evidence>
<dbReference type="AlphaFoldDB" id="C1FDV4"/>
<dbReference type="InterPro" id="IPR036427">
    <property type="entry name" value="Bromodomain-like_sf"/>
</dbReference>
<evidence type="ECO:0000313" key="4">
    <source>
        <dbReference type="Proteomes" id="UP000002009"/>
    </source>
</evidence>
<dbReference type="SUPFAM" id="SSF47370">
    <property type="entry name" value="Bromodomain"/>
    <property type="match status" value="1"/>
</dbReference>
<organism evidence="3 4">
    <name type="scientific">Micromonas commoda (strain RCC299 / NOUM17 / CCMP2709)</name>
    <name type="common">Picoplanktonic green alga</name>
    <dbReference type="NCBI Taxonomy" id="296587"/>
    <lineage>
        <taxon>Eukaryota</taxon>
        <taxon>Viridiplantae</taxon>
        <taxon>Chlorophyta</taxon>
        <taxon>Mamiellophyceae</taxon>
        <taxon>Mamiellales</taxon>
        <taxon>Mamiellaceae</taxon>
        <taxon>Micromonas</taxon>
    </lineage>
</organism>
<reference evidence="3 4" key="1">
    <citation type="journal article" date="2009" name="Science">
        <title>Green evolution and dynamic adaptations revealed by genomes of the marine picoeukaryotes Micromonas.</title>
        <authorList>
            <person name="Worden A.Z."/>
            <person name="Lee J.H."/>
            <person name="Mock T."/>
            <person name="Rouze P."/>
            <person name="Simmons M.P."/>
            <person name="Aerts A.L."/>
            <person name="Allen A.E."/>
            <person name="Cuvelier M.L."/>
            <person name="Derelle E."/>
            <person name="Everett M.V."/>
            <person name="Foulon E."/>
            <person name="Grimwood J."/>
            <person name="Gundlach H."/>
            <person name="Henrissat B."/>
            <person name="Napoli C."/>
            <person name="McDonald S.M."/>
            <person name="Parker M.S."/>
            <person name="Rombauts S."/>
            <person name="Salamov A."/>
            <person name="Von Dassow P."/>
            <person name="Badger J.H."/>
            <person name="Coutinho P.M."/>
            <person name="Demir E."/>
            <person name="Dubchak I."/>
            <person name="Gentemann C."/>
            <person name="Eikrem W."/>
            <person name="Gready J.E."/>
            <person name="John U."/>
            <person name="Lanier W."/>
            <person name="Lindquist E.A."/>
            <person name="Lucas S."/>
            <person name="Mayer K.F."/>
            <person name="Moreau H."/>
            <person name="Not F."/>
            <person name="Otillar R."/>
            <person name="Panaud O."/>
            <person name="Pangilinan J."/>
            <person name="Paulsen I."/>
            <person name="Piegu B."/>
            <person name="Poliakov A."/>
            <person name="Robbens S."/>
            <person name="Schmutz J."/>
            <person name="Toulza E."/>
            <person name="Wyss T."/>
            <person name="Zelensky A."/>
            <person name="Zhou K."/>
            <person name="Armbrust E.V."/>
            <person name="Bhattacharya D."/>
            <person name="Goodenough U.W."/>
            <person name="Van de Peer Y."/>
            <person name="Grigoriev I.V."/>
        </authorList>
    </citation>
    <scope>NUCLEOTIDE SEQUENCE [LARGE SCALE GENOMIC DNA]</scope>
    <source>
        <strain evidence="4">RCC299 / NOUM17</strain>
    </source>
</reference>
<gene>
    <name evidence="3" type="ORF">MICPUN_55199</name>
</gene>
<dbReference type="RefSeq" id="XP_002507593.1">
    <property type="nucleotide sequence ID" value="XM_002507547.1"/>
</dbReference>
<keyword evidence="1" id="KW-0103">Bromodomain</keyword>
<protein>
    <submittedName>
        <fullName evidence="3">Bromodomain-containing protein</fullName>
    </submittedName>
</protein>
<evidence type="ECO:0000256" key="2">
    <source>
        <dbReference type="SAM" id="MobiDB-lite"/>
    </source>
</evidence>
<dbReference type="KEGG" id="mis:MICPUN_55199"/>
<accession>C1FDV4</accession>
<feature type="compositionally biased region" description="Low complexity" evidence="2">
    <location>
        <begin position="141"/>
        <end position="150"/>
    </location>
</feature>
<proteinExistence type="predicted"/>
<dbReference type="InParanoid" id="C1FDV4"/>
<feature type="region of interest" description="Disordered" evidence="2">
    <location>
        <begin position="121"/>
        <end position="172"/>
    </location>
</feature>
<dbReference type="Gene3D" id="1.20.920.10">
    <property type="entry name" value="Bromodomain-like"/>
    <property type="match status" value="1"/>
</dbReference>
<keyword evidence="4" id="KW-1185">Reference proteome</keyword>
<dbReference type="EMBL" id="CP001574">
    <property type="protein sequence ID" value="ACO68851.1"/>
    <property type="molecule type" value="Genomic_DNA"/>
</dbReference>
<evidence type="ECO:0000256" key="1">
    <source>
        <dbReference type="ARBA" id="ARBA00023117"/>
    </source>
</evidence>
<name>C1FDV4_MICCC</name>
<feature type="region of interest" description="Disordered" evidence="2">
    <location>
        <begin position="15"/>
        <end position="67"/>
    </location>
</feature>